<feature type="compositionally biased region" description="Polar residues" evidence="1">
    <location>
        <begin position="87"/>
        <end position="101"/>
    </location>
</feature>
<accession>A0A265NDG2</accession>
<evidence type="ECO:0000256" key="2">
    <source>
        <dbReference type="SAM" id="Phobius"/>
    </source>
</evidence>
<feature type="region of interest" description="Disordered" evidence="1">
    <location>
        <begin position="81"/>
        <end position="105"/>
    </location>
</feature>
<evidence type="ECO:0000313" key="3">
    <source>
        <dbReference type="EMBL" id="OZU90078.1"/>
    </source>
</evidence>
<dbReference type="RefSeq" id="WP_094883676.1">
    <property type="nucleotide sequence ID" value="NZ_NPMS01000001.1"/>
</dbReference>
<name>A0A265NDG2_9BACI</name>
<evidence type="ECO:0008006" key="5">
    <source>
        <dbReference type="Google" id="ProtNLM"/>
    </source>
</evidence>
<proteinExistence type="predicted"/>
<sequence length="392" mass="43548">MKYSDDELIKNLRNMPEVHDATDKNKLYQQISSKLDSKQPKKRVNPVPLLGTLMAAVILILIVPSLINTVNQNTGNDNPIADKAMENSESNQVTNESANEIQQEESADIGGAESEIMMMNEPLESYVIGGNHQGSAVANGAVTDLQNQYVIPVSFVISESENMDDFYNEMDQHIDEQAWGVSDYLFEDVAFEINHSVKEVEINLPADFSLGEGSATANLFERMLGLMFVHHGIDKAVFPTDNNQGVELGPFGTMKELSLPRPGRASYKLYQEESADRSFLVPVPHKKDLTIDEALTEMKSGDEDFNVFQTIPENVELTTESAKDTLEVTFSNEESVRNDQETLTMIEAILMTAKDYGYDSVTFKHTASKIVGLYSLTEPIPVPKAINPINQN</sequence>
<keyword evidence="2" id="KW-1133">Transmembrane helix</keyword>
<protein>
    <recommendedName>
        <fullName evidence="5">Negative regulator of sigma-X activity</fullName>
    </recommendedName>
</protein>
<dbReference type="OrthoDB" id="2965336at2"/>
<keyword evidence="2" id="KW-0472">Membrane</keyword>
<gene>
    <name evidence="3" type="ORF">CIL03_02765</name>
</gene>
<keyword evidence="4" id="KW-1185">Reference proteome</keyword>
<evidence type="ECO:0000313" key="4">
    <source>
        <dbReference type="Proteomes" id="UP000216498"/>
    </source>
</evidence>
<dbReference type="AlphaFoldDB" id="A0A265NDG2"/>
<organism evidence="3 4">
    <name type="scientific">Virgibacillus indicus</name>
    <dbReference type="NCBI Taxonomy" id="2024554"/>
    <lineage>
        <taxon>Bacteria</taxon>
        <taxon>Bacillati</taxon>
        <taxon>Bacillota</taxon>
        <taxon>Bacilli</taxon>
        <taxon>Bacillales</taxon>
        <taxon>Bacillaceae</taxon>
        <taxon>Virgibacillus</taxon>
    </lineage>
</organism>
<evidence type="ECO:0000256" key="1">
    <source>
        <dbReference type="SAM" id="MobiDB-lite"/>
    </source>
</evidence>
<dbReference type="EMBL" id="NPMS01000001">
    <property type="protein sequence ID" value="OZU90078.1"/>
    <property type="molecule type" value="Genomic_DNA"/>
</dbReference>
<feature type="transmembrane region" description="Helical" evidence="2">
    <location>
        <begin position="47"/>
        <end position="67"/>
    </location>
</feature>
<keyword evidence="2" id="KW-0812">Transmembrane</keyword>
<comment type="caution">
    <text evidence="3">The sequence shown here is derived from an EMBL/GenBank/DDBJ whole genome shotgun (WGS) entry which is preliminary data.</text>
</comment>
<reference evidence="3 4" key="1">
    <citation type="submission" date="2017-08" db="EMBL/GenBank/DDBJ databases">
        <title>Virgibacillus indicus sp. nov. and Virgibacillus profoundi sp. nov, two moderately halophilic bacteria isolated from marine sediment by using the Microfluidic Streak Plate.</title>
        <authorList>
            <person name="Xu B."/>
            <person name="Hu B."/>
            <person name="Wang J."/>
            <person name="Zhu Y."/>
            <person name="Huang L."/>
            <person name="Du W."/>
            <person name="Huang Y."/>
        </authorList>
    </citation>
    <scope>NUCLEOTIDE SEQUENCE [LARGE SCALE GENOMIC DNA]</scope>
    <source>
        <strain evidence="3 4">IO3-P2-C2</strain>
    </source>
</reference>
<dbReference type="Proteomes" id="UP000216498">
    <property type="component" value="Unassembled WGS sequence"/>
</dbReference>